<evidence type="ECO:0000313" key="3">
    <source>
        <dbReference type="EMBL" id="QCC86609.1"/>
    </source>
</evidence>
<dbReference type="PANTHER" id="PTHR46401:SF2">
    <property type="entry name" value="GLYCOSYLTRANSFERASE WBBK-RELATED"/>
    <property type="match status" value="1"/>
</dbReference>
<dbReference type="EMBL" id="CP036295">
    <property type="protein sequence ID" value="QCC86609.1"/>
    <property type="molecule type" value="Genomic_DNA"/>
</dbReference>
<dbReference type="SUPFAM" id="SSF53756">
    <property type="entry name" value="UDP-Glycosyltransferase/glycogen phosphorylase"/>
    <property type="match status" value="1"/>
</dbReference>
<dbReference type="CDD" id="cd03801">
    <property type="entry name" value="GT4_PimA-like"/>
    <property type="match status" value="1"/>
</dbReference>
<organism evidence="3 4">
    <name type="scientific">Desulfovibrio desulfuricans</name>
    <dbReference type="NCBI Taxonomy" id="876"/>
    <lineage>
        <taxon>Bacteria</taxon>
        <taxon>Pseudomonadati</taxon>
        <taxon>Thermodesulfobacteriota</taxon>
        <taxon>Desulfovibrionia</taxon>
        <taxon>Desulfovibrionales</taxon>
        <taxon>Desulfovibrionaceae</taxon>
        <taxon>Desulfovibrio</taxon>
    </lineage>
</organism>
<sequence length="385" mass="43201">MSKRNCEAQMINPGKLVVVPSDALMAYHEAGYLKKLINNSYFNPSNAFKKVFIVSPIEPRGVRMVGNITVIGVKGLEAVEVLCNIDPDLIRGYGGYWACDFSVFSAALAVPETPVYISVHDDNPSLIFKSMQFADKVHCTSRGVQRAVIDSGVEKDRTVVVPNWIQQQFFFRTTVLPDFPESWPDLTNCLPILCVGRKVEQKNLETVIGALKLLPENYIAVFIGRGDETKYKEISKKLRVDKRCYWISNVENEELHKWYSWAHVMCTPSRYEGFGIVFIEALACGCNIVTSDIAPMNEFLTNDYNAVLVGDYESPSAVASAILKFEDKDFSKTISDNAVNSAGKFSIESVQQLESKEMLHCSLLSKDHDAMRRLRSTAAQFFGRN</sequence>
<proteinExistence type="predicted"/>
<dbReference type="InterPro" id="IPR001296">
    <property type="entry name" value="Glyco_trans_1"/>
</dbReference>
<name>A0A4P7UK82_DESDE</name>
<dbReference type="Proteomes" id="UP000297065">
    <property type="component" value="Chromosome"/>
</dbReference>
<dbReference type="Pfam" id="PF00534">
    <property type="entry name" value="Glycos_transf_1"/>
    <property type="match status" value="1"/>
</dbReference>
<evidence type="ECO:0000259" key="2">
    <source>
        <dbReference type="Pfam" id="PF00534"/>
    </source>
</evidence>
<dbReference type="Gene3D" id="3.40.50.2000">
    <property type="entry name" value="Glycogen Phosphorylase B"/>
    <property type="match status" value="2"/>
</dbReference>
<feature type="domain" description="Glycosyl transferase family 1" evidence="2">
    <location>
        <begin position="192"/>
        <end position="332"/>
    </location>
</feature>
<gene>
    <name evidence="3" type="ORF">DDIC_12120</name>
</gene>
<reference evidence="3 4" key="1">
    <citation type="submission" date="2019-02" db="EMBL/GenBank/DDBJ databases">
        <title>Complete Genome Sequence of Desulfovibrio desulfuricans IC1, a Sulfonate Utilizing Anaerobe.</title>
        <authorList>
            <person name="Day L.A."/>
            <person name="De Leon K.B."/>
            <person name="Wall J.D."/>
        </authorList>
    </citation>
    <scope>NUCLEOTIDE SEQUENCE [LARGE SCALE GENOMIC DNA]</scope>
    <source>
        <strain evidence="3 4">IC1</strain>
    </source>
</reference>
<dbReference type="GO" id="GO:0009103">
    <property type="term" value="P:lipopolysaccharide biosynthetic process"/>
    <property type="evidence" value="ECO:0007669"/>
    <property type="project" value="TreeGrafter"/>
</dbReference>
<dbReference type="AlphaFoldDB" id="A0A4P7UK82"/>
<evidence type="ECO:0000256" key="1">
    <source>
        <dbReference type="ARBA" id="ARBA00022679"/>
    </source>
</evidence>
<dbReference type="PANTHER" id="PTHR46401">
    <property type="entry name" value="GLYCOSYLTRANSFERASE WBBK-RELATED"/>
    <property type="match status" value="1"/>
</dbReference>
<accession>A0A4P7UK82</accession>
<keyword evidence="1 3" id="KW-0808">Transferase</keyword>
<dbReference type="GO" id="GO:0016757">
    <property type="term" value="F:glycosyltransferase activity"/>
    <property type="evidence" value="ECO:0007669"/>
    <property type="project" value="InterPro"/>
</dbReference>
<protein>
    <submittedName>
        <fullName evidence="3">Glycosyltransferase</fullName>
    </submittedName>
</protein>
<evidence type="ECO:0000313" key="4">
    <source>
        <dbReference type="Proteomes" id="UP000297065"/>
    </source>
</evidence>
<dbReference type="OrthoDB" id="9775208at2"/>